<keyword evidence="7" id="KW-1133">Transmembrane helix</keyword>
<evidence type="ECO:0000256" key="3">
    <source>
        <dbReference type="ARBA" id="ARBA00022723"/>
    </source>
</evidence>
<dbReference type="EMBL" id="DRQG01000034">
    <property type="protein sequence ID" value="HGY54910.1"/>
    <property type="molecule type" value="Genomic_DNA"/>
</dbReference>
<feature type="transmembrane region" description="Helical" evidence="7">
    <location>
        <begin position="310"/>
        <end position="328"/>
    </location>
</feature>
<evidence type="ECO:0000256" key="4">
    <source>
        <dbReference type="ARBA" id="ARBA00023004"/>
    </source>
</evidence>
<dbReference type="SUPFAM" id="SSF54862">
    <property type="entry name" value="4Fe-4S ferredoxins"/>
    <property type="match status" value="1"/>
</dbReference>
<keyword evidence="2" id="KW-1003">Cell membrane</keyword>
<sequence>MAAKKKNYYRIILQTSVFLLLAYMITRLFVDGTYFADFEAYCPFGGMLALTSFLENNSLACSMTENQIFMGIALALGVVAVGKLFCSFICPIGTFTEWLGKIGDRFKVRYTLKGLTDRSLRILKYGLLFITIYYTVGSSELFCKEYDPYYAAFTGFGHDVVFWMAIITLSITMLGSIFIRQFWCKYLCPLGAVTNIFAFIPMFAGVLIIYLILLKTGLEISWVWPLAAVSVFGFLLETTRLRTWLFPPFKITRSVHSCTDCKLCDKQCPMGIQISSYEVVDHIDCHLCGDCLYACPVNETIQINKKERRWLPATATLSLVVLGLLLALNIELPTINLRWGNDMQMQTAGIFSKSGLKNVKCYGSAISFASKMKRVPGVLGVEAYVKSHTVKIFYDPDRIDERGLKRAIFTPSRTLLKSPPPRAQISAIRLKIDHLFDTYDTYYLTQLLKQSNGIWGFQTQYGEPVEAIIYYDPAKLSTDRIKAIIQSPEVTYKTRNGSVTQELDFSVAEMDDTMHPVERDDFIRKMFSPFNLPFNDYKKYTAEQLEVYQVPFKQAMNPRYRREFQFLAAHLSLDSSIVRFETTYTDQPYARIYYVKSRITEDQIWQMLKQDTLHFMYRGGKMGSKKNVFHFNEKGMVLSRK</sequence>
<evidence type="ECO:0000256" key="1">
    <source>
        <dbReference type="ARBA" id="ARBA00004236"/>
    </source>
</evidence>
<dbReference type="PROSITE" id="PS51379">
    <property type="entry name" value="4FE4S_FER_2"/>
    <property type="match status" value="1"/>
</dbReference>
<feature type="domain" description="4Fe-4S ferredoxin-type" evidence="8">
    <location>
        <begin position="276"/>
        <end position="306"/>
    </location>
</feature>
<keyword evidence="7" id="KW-0812">Transmembrane</keyword>
<dbReference type="AlphaFoldDB" id="A0A7V4TYU3"/>
<comment type="caution">
    <text evidence="9">The sequence shown here is derived from an EMBL/GenBank/DDBJ whole genome shotgun (WGS) entry which is preliminary data.</text>
</comment>
<gene>
    <name evidence="9" type="ORF">ENK44_04355</name>
</gene>
<name>A0A7V4TYU3_CALAY</name>
<evidence type="ECO:0000259" key="8">
    <source>
        <dbReference type="PROSITE" id="PS51379"/>
    </source>
</evidence>
<feature type="transmembrane region" description="Helical" evidence="7">
    <location>
        <begin position="160"/>
        <end position="179"/>
    </location>
</feature>
<keyword evidence="5" id="KW-0411">Iron-sulfur</keyword>
<dbReference type="GO" id="GO:0046872">
    <property type="term" value="F:metal ion binding"/>
    <property type="evidence" value="ECO:0007669"/>
    <property type="project" value="UniProtKB-KW"/>
</dbReference>
<keyword evidence="3" id="KW-0479">Metal-binding</keyword>
<proteinExistence type="predicted"/>
<feature type="transmembrane region" description="Helical" evidence="7">
    <location>
        <begin position="12"/>
        <end position="30"/>
    </location>
</feature>
<organism evidence="9">
    <name type="scientific">Caldithrix abyssi</name>
    <dbReference type="NCBI Taxonomy" id="187145"/>
    <lineage>
        <taxon>Bacteria</taxon>
        <taxon>Pseudomonadati</taxon>
        <taxon>Calditrichota</taxon>
        <taxon>Calditrichia</taxon>
        <taxon>Calditrichales</taxon>
        <taxon>Calditrichaceae</taxon>
        <taxon>Caldithrix</taxon>
    </lineage>
</organism>
<evidence type="ECO:0000256" key="5">
    <source>
        <dbReference type="ARBA" id="ARBA00023014"/>
    </source>
</evidence>
<evidence type="ECO:0000256" key="7">
    <source>
        <dbReference type="SAM" id="Phobius"/>
    </source>
</evidence>
<feature type="transmembrane region" description="Helical" evidence="7">
    <location>
        <begin position="120"/>
        <end position="136"/>
    </location>
</feature>
<dbReference type="PROSITE" id="PS00198">
    <property type="entry name" value="4FE4S_FER_1"/>
    <property type="match status" value="2"/>
</dbReference>
<keyword evidence="4" id="KW-0408">Iron</keyword>
<evidence type="ECO:0000256" key="6">
    <source>
        <dbReference type="ARBA" id="ARBA00023136"/>
    </source>
</evidence>
<dbReference type="PANTHER" id="PTHR30224">
    <property type="entry name" value="ELECTRON TRANSPORT PROTEIN"/>
    <property type="match status" value="1"/>
</dbReference>
<dbReference type="GO" id="GO:0051536">
    <property type="term" value="F:iron-sulfur cluster binding"/>
    <property type="evidence" value="ECO:0007669"/>
    <property type="project" value="UniProtKB-KW"/>
</dbReference>
<feature type="transmembrane region" description="Helical" evidence="7">
    <location>
        <begin position="186"/>
        <end position="214"/>
    </location>
</feature>
<dbReference type="InterPro" id="IPR017900">
    <property type="entry name" value="4Fe4S_Fe_S_CS"/>
</dbReference>
<feature type="transmembrane region" description="Helical" evidence="7">
    <location>
        <begin position="220"/>
        <end position="236"/>
    </location>
</feature>
<dbReference type="InterPro" id="IPR052378">
    <property type="entry name" value="NosR_regulator"/>
</dbReference>
<protein>
    <submittedName>
        <fullName evidence="9">4Fe-4S binding protein</fullName>
    </submittedName>
</protein>
<dbReference type="Pfam" id="PF12801">
    <property type="entry name" value="Fer4_5"/>
    <property type="match status" value="2"/>
</dbReference>
<dbReference type="PANTHER" id="PTHR30224:SF4">
    <property type="entry name" value="ELECTRON TRANSPORT PROTEIN YCCM-RELATED"/>
    <property type="match status" value="1"/>
</dbReference>
<reference evidence="9" key="1">
    <citation type="journal article" date="2020" name="mSystems">
        <title>Genome- and Community-Level Interaction Insights into Carbon Utilization and Element Cycling Functions of Hydrothermarchaeota in Hydrothermal Sediment.</title>
        <authorList>
            <person name="Zhou Z."/>
            <person name="Liu Y."/>
            <person name="Xu W."/>
            <person name="Pan J."/>
            <person name="Luo Z.H."/>
            <person name="Li M."/>
        </authorList>
    </citation>
    <scope>NUCLEOTIDE SEQUENCE [LARGE SCALE GENOMIC DNA]</scope>
    <source>
        <strain evidence="9">HyVt-577</strain>
    </source>
</reference>
<dbReference type="GO" id="GO:0005886">
    <property type="term" value="C:plasma membrane"/>
    <property type="evidence" value="ECO:0007669"/>
    <property type="project" value="UniProtKB-SubCell"/>
</dbReference>
<evidence type="ECO:0000313" key="9">
    <source>
        <dbReference type="EMBL" id="HGY54910.1"/>
    </source>
</evidence>
<keyword evidence="6 7" id="KW-0472">Membrane</keyword>
<dbReference type="Proteomes" id="UP000885779">
    <property type="component" value="Unassembled WGS sequence"/>
</dbReference>
<accession>A0A7V4TYU3</accession>
<feature type="transmembrane region" description="Helical" evidence="7">
    <location>
        <begin position="68"/>
        <end position="99"/>
    </location>
</feature>
<comment type="subcellular location">
    <subcellularLocation>
        <location evidence="1">Cell membrane</location>
    </subcellularLocation>
</comment>
<evidence type="ECO:0000256" key="2">
    <source>
        <dbReference type="ARBA" id="ARBA00022475"/>
    </source>
</evidence>
<dbReference type="InterPro" id="IPR017896">
    <property type="entry name" value="4Fe4S_Fe-S-bd"/>
</dbReference>